<organism evidence="1 2">
    <name type="scientific">Vanilla planifolia</name>
    <name type="common">Vanilla</name>
    <dbReference type="NCBI Taxonomy" id="51239"/>
    <lineage>
        <taxon>Eukaryota</taxon>
        <taxon>Viridiplantae</taxon>
        <taxon>Streptophyta</taxon>
        <taxon>Embryophyta</taxon>
        <taxon>Tracheophyta</taxon>
        <taxon>Spermatophyta</taxon>
        <taxon>Magnoliopsida</taxon>
        <taxon>Liliopsida</taxon>
        <taxon>Asparagales</taxon>
        <taxon>Orchidaceae</taxon>
        <taxon>Vanilloideae</taxon>
        <taxon>Vanilleae</taxon>
        <taxon>Vanilla</taxon>
    </lineage>
</organism>
<dbReference type="EMBL" id="JADCNL010000010">
    <property type="protein sequence ID" value="KAG0464314.1"/>
    <property type="molecule type" value="Genomic_DNA"/>
</dbReference>
<dbReference type="AlphaFoldDB" id="A0A835Q292"/>
<dbReference type="OrthoDB" id="10253115at2759"/>
<accession>A0A835Q292</accession>
<comment type="caution">
    <text evidence="1">The sequence shown here is derived from an EMBL/GenBank/DDBJ whole genome shotgun (WGS) entry which is preliminary data.</text>
</comment>
<reference evidence="1 2" key="1">
    <citation type="journal article" date="2020" name="Nat. Food">
        <title>A phased Vanilla planifolia genome enables genetic improvement of flavour and production.</title>
        <authorList>
            <person name="Hasing T."/>
            <person name="Tang H."/>
            <person name="Brym M."/>
            <person name="Khazi F."/>
            <person name="Huang T."/>
            <person name="Chambers A.H."/>
        </authorList>
    </citation>
    <scope>NUCLEOTIDE SEQUENCE [LARGE SCALE GENOMIC DNA]</scope>
    <source>
        <tissue evidence="1">Leaf</tissue>
    </source>
</reference>
<sequence>MTWIIMMPKWPSSFIKDISYIFKLDELGRDSKNGNSTALALTADPLASLADTAFIRRLSSVELAAVGVPRFAIYPLLQKLRLLVKCRIGFSNEVILNISEGQVHLFNGSVQQDGEHEILLF</sequence>
<keyword evidence="2" id="KW-1185">Reference proteome</keyword>
<dbReference type="Proteomes" id="UP000636800">
    <property type="component" value="Chromosome 10"/>
</dbReference>
<gene>
    <name evidence="1" type="ORF">HPP92_020383</name>
</gene>
<evidence type="ECO:0000313" key="1">
    <source>
        <dbReference type="EMBL" id="KAG0464314.1"/>
    </source>
</evidence>
<protein>
    <submittedName>
        <fullName evidence="1">Uncharacterized protein</fullName>
    </submittedName>
</protein>
<name>A0A835Q292_VANPL</name>
<evidence type="ECO:0000313" key="2">
    <source>
        <dbReference type="Proteomes" id="UP000636800"/>
    </source>
</evidence>
<proteinExistence type="predicted"/>